<evidence type="ECO:0000256" key="5">
    <source>
        <dbReference type="ARBA" id="ARBA00023242"/>
    </source>
</evidence>
<dbReference type="GO" id="GO:0005634">
    <property type="term" value="C:nucleus"/>
    <property type="evidence" value="ECO:0007669"/>
    <property type="project" value="UniProtKB-SubCell"/>
</dbReference>
<reference evidence="7" key="1">
    <citation type="submission" date="2019-10" db="EMBL/GenBank/DDBJ databases">
        <authorList>
            <person name="Zhang R."/>
            <person name="Pan Y."/>
            <person name="Wang J."/>
            <person name="Ma R."/>
            <person name="Yu S."/>
        </authorList>
    </citation>
    <scope>NUCLEOTIDE SEQUENCE</scope>
    <source>
        <strain evidence="7">LA-IB0</strain>
        <tissue evidence="7">Leaf</tissue>
    </source>
</reference>
<dbReference type="Proteomes" id="UP000826271">
    <property type="component" value="Unassembled WGS sequence"/>
</dbReference>
<accession>A0AAV6WTS7</accession>
<evidence type="ECO:0000256" key="1">
    <source>
        <dbReference type="ARBA" id="ARBA00004123"/>
    </source>
</evidence>
<keyword evidence="2" id="KW-0479">Metal-binding</keyword>
<gene>
    <name evidence="7" type="ORF">BUALT_Bualt13G0042800</name>
</gene>
<evidence type="ECO:0000313" key="8">
    <source>
        <dbReference type="Proteomes" id="UP000826271"/>
    </source>
</evidence>
<dbReference type="PANTHER" id="PTHR46508:SF5">
    <property type="entry name" value="PHD-FINGER AND DNA BINDING DOMAIN-CONTAINING PROTEIN"/>
    <property type="match status" value="1"/>
</dbReference>
<dbReference type="InterPro" id="IPR018501">
    <property type="entry name" value="DDT_dom"/>
</dbReference>
<dbReference type="AlphaFoldDB" id="A0AAV6WTS7"/>
<sequence length="565" mass="63252">MEYVGSRVKKVLQGNVTLFGFVQAFDNGDSKELSLPEISLLLVSLPEKLSVRRPGVMPEKWRRIDQGNLLGLDLIEGENWVLNEGIDLNRRVGEGGSEVGRGLIDLNVDISEGFENVCGEREMSNFDLNAKLTEDEVGDFGDGEGKLGGEQRVCGEGDKQKGKELTLHVDDQLSSPAAGAFSVGRENSEEHIVLPLKVELPSSGSLNLKGVSVLDLISVYVFLRSFSTLLFLSPFELDDFLACMICTDSTLLFDSIHVSLLRTLRIHLESLSNEGSKSAYACHLEPLQSDFYKLPVSIKIQIPQHLCDDVVETEYFRSELSRRSSVMEQNIDLDRHMKFESSKQRKTIMDVASTSCFREDDRNEPSDWNGEECYLCKMDGNLICCDGCPGAFRSRCVGVVSSQLPKGKLYSPECSIDKNNPRSKVRKSIRGRSGWELILVGDYIIAALIILWSFKRILKISVDLAEHAKPLSLWKEKCGWCFYCKNPENNRDCLFVMNDVFPAIENFMKEGLLVGPWLSPHYLQHWREIVLGVADLASIKNLILEGSEKTKKFLDLCGSNCPLLG</sequence>
<dbReference type="EMBL" id="WHWC01000013">
    <property type="protein sequence ID" value="KAG8371012.1"/>
    <property type="molecule type" value="Genomic_DNA"/>
</dbReference>
<evidence type="ECO:0000259" key="6">
    <source>
        <dbReference type="PROSITE" id="PS50827"/>
    </source>
</evidence>
<comment type="subcellular location">
    <subcellularLocation>
        <location evidence="1">Nucleus</location>
    </subcellularLocation>
</comment>
<proteinExistence type="predicted"/>
<dbReference type="SUPFAM" id="SSF57903">
    <property type="entry name" value="FYVE/PHD zinc finger"/>
    <property type="match status" value="1"/>
</dbReference>
<name>A0AAV6WTS7_9LAMI</name>
<dbReference type="PANTHER" id="PTHR46508">
    <property type="entry name" value="PHD FINGER FAMILY PROTEIN"/>
    <property type="match status" value="1"/>
</dbReference>
<organism evidence="7 8">
    <name type="scientific">Buddleja alternifolia</name>
    <dbReference type="NCBI Taxonomy" id="168488"/>
    <lineage>
        <taxon>Eukaryota</taxon>
        <taxon>Viridiplantae</taxon>
        <taxon>Streptophyta</taxon>
        <taxon>Embryophyta</taxon>
        <taxon>Tracheophyta</taxon>
        <taxon>Spermatophyta</taxon>
        <taxon>Magnoliopsida</taxon>
        <taxon>eudicotyledons</taxon>
        <taxon>Gunneridae</taxon>
        <taxon>Pentapetalae</taxon>
        <taxon>asterids</taxon>
        <taxon>lamiids</taxon>
        <taxon>Lamiales</taxon>
        <taxon>Scrophulariaceae</taxon>
        <taxon>Buddlejeae</taxon>
        <taxon>Buddleja</taxon>
    </lineage>
</organism>
<dbReference type="GO" id="GO:0008270">
    <property type="term" value="F:zinc ion binding"/>
    <property type="evidence" value="ECO:0007669"/>
    <property type="project" value="UniProtKB-KW"/>
</dbReference>
<dbReference type="Pfam" id="PF02791">
    <property type="entry name" value="DDT"/>
    <property type="match status" value="1"/>
</dbReference>
<feature type="domain" description="DDT" evidence="6">
    <location>
        <begin position="210"/>
        <end position="270"/>
    </location>
</feature>
<dbReference type="InterPro" id="IPR013083">
    <property type="entry name" value="Znf_RING/FYVE/PHD"/>
</dbReference>
<dbReference type="PROSITE" id="PS50827">
    <property type="entry name" value="DDT"/>
    <property type="match status" value="1"/>
</dbReference>
<dbReference type="Gene3D" id="3.30.40.10">
    <property type="entry name" value="Zinc/RING finger domain, C3HC4 (zinc finger)"/>
    <property type="match status" value="1"/>
</dbReference>
<keyword evidence="3" id="KW-0863">Zinc-finger</keyword>
<dbReference type="InterPro" id="IPR011011">
    <property type="entry name" value="Znf_FYVE_PHD"/>
</dbReference>
<evidence type="ECO:0000256" key="2">
    <source>
        <dbReference type="ARBA" id="ARBA00022723"/>
    </source>
</evidence>
<keyword evidence="4" id="KW-0862">Zinc</keyword>
<evidence type="ECO:0000256" key="4">
    <source>
        <dbReference type="ARBA" id="ARBA00022833"/>
    </source>
</evidence>
<protein>
    <recommendedName>
        <fullName evidence="6">DDT domain-containing protein</fullName>
    </recommendedName>
</protein>
<dbReference type="SMART" id="SM00571">
    <property type="entry name" value="DDT"/>
    <property type="match status" value="1"/>
</dbReference>
<evidence type="ECO:0000313" key="7">
    <source>
        <dbReference type="EMBL" id="KAG8371012.1"/>
    </source>
</evidence>
<comment type="caution">
    <text evidence="7">The sequence shown here is derived from an EMBL/GenBank/DDBJ whole genome shotgun (WGS) entry which is preliminary data.</text>
</comment>
<keyword evidence="5" id="KW-0539">Nucleus</keyword>
<evidence type="ECO:0000256" key="3">
    <source>
        <dbReference type="ARBA" id="ARBA00022771"/>
    </source>
</evidence>
<keyword evidence="8" id="KW-1185">Reference proteome</keyword>